<organism evidence="1 2">
    <name type="scientific">Trichonephila clavata</name>
    <name type="common">Joro spider</name>
    <name type="synonym">Nephila clavata</name>
    <dbReference type="NCBI Taxonomy" id="2740835"/>
    <lineage>
        <taxon>Eukaryota</taxon>
        <taxon>Metazoa</taxon>
        <taxon>Ecdysozoa</taxon>
        <taxon>Arthropoda</taxon>
        <taxon>Chelicerata</taxon>
        <taxon>Arachnida</taxon>
        <taxon>Araneae</taxon>
        <taxon>Araneomorphae</taxon>
        <taxon>Entelegynae</taxon>
        <taxon>Araneoidea</taxon>
        <taxon>Nephilidae</taxon>
        <taxon>Trichonephila</taxon>
    </lineage>
</organism>
<accession>A0A8X6FNL0</accession>
<dbReference type="AlphaFoldDB" id="A0A8X6FNL0"/>
<dbReference type="EMBL" id="BMAO01032820">
    <property type="protein sequence ID" value="GFQ84896.1"/>
    <property type="molecule type" value="Genomic_DNA"/>
</dbReference>
<evidence type="ECO:0000313" key="2">
    <source>
        <dbReference type="Proteomes" id="UP000887116"/>
    </source>
</evidence>
<gene>
    <name evidence="1" type="ORF">TNCT_117551</name>
</gene>
<dbReference type="Proteomes" id="UP000887116">
    <property type="component" value="Unassembled WGS sequence"/>
</dbReference>
<reference evidence="1" key="1">
    <citation type="submission" date="2020-07" db="EMBL/GenBank/DDBJ databases">
        <title>Multicomponent nature underlies the extraordinary mechanical properties of spider dragline silk.</title>
        <authorList>
            <person name="Kono N."/>
            <person name="Nakamura H."/>
            <person name="Mori M."/>
            <person name="Yoshida Y."/>
            <person name="Ohtoshi R."/>
            <person name="Malay A.D."/>
            <person name="Moran D.A.P."/>
            <person name="Tomita M."/>
            <person name="Numata K."/>
            <person name="Arakawa K."/>
        </authorList>
    </citation>
    <scope>NUCLEOTIDE SEQUENCE</scope>
</reference>
<name>A0A8X6FNL0_TRICU</name>
<comment type="caution">
    <text evidence="1">The sequence shown here is derived from an EMBL/GenBank/DDBJ whole genome shotgun (WGS) entry which is preliminary data.</text>
</comment>
<keyword evidence="2" id="KW-1185">Reference proteome</keyword>
<protein>
    <submittedName>
        <fullName evidence="1">Uncharacterized protein</fullName>
    </submittedName>
</protein>
<sequence>MVQKSSNKLLGVPENCEHLQRSCLELTQTGDDGCFHSAVGPSDSQATKWWTRFHPRLKSKQKVICHLHGNTLKISPGPSYMRCSWSCRGQLSGHHLDTFLYRRMSWMMFEARSCEIQVLLLLHRCGFTLIPMSSTFPFASLVAVRVRPALSMSSTC</sequence>
<proteinExistence type="predicted"/>
<dbReference type="OrthoDB" id="10046251at2759"/>
<evidence type="ECO:0000313" key="1">
    <source>
        <dbReference type="EMBL" id="GFQ84896.1"/>
    </source>
</evidence>